<dbReference type="AlphaFoldDB" id="A0A948S0I1"/>
<evidence type="ECO:0000256" key="1">
    <source>
        <dbReference type="SAM" id="SignalP"/>
    </source>
</evidence>
<feature type="chain" id="PRO_5037981204" evidence="1">
    <location>
        <begin position="33"/>
        <end position="231"/>
    </location>
</feature>
<proteinExistence type="predicted"/>
<accession>A0A948S0I1</accession>
<protein>
    <submittedName>
        <fullName evidence="2">Uncharacterized protein</fullName>
    </submittedName>
</protein>
<comment type="caution">
    <text evidence="2">The sequence shown here is derived from an EMBL/GenBank/DDBJ whole genome shotgun (WGS) entry which is preliminary data.</text>
</comment>
<dbReference type="Proteomes" id="UP000777784">
    <property type="component" value="Unassembled WGS sequence"/>
</dbReference>
<dbReference type="EMBL" id="JAHJDP010000096">
    <property type="protein sequence ID" value="MBU2692592.1"/>
    <property type="molecule type" value="Genomic_DNA"/>
</dbReference>
<evidence type="ECO:0000313" key="2">
    <source>
        <dbReference type="EMBL" id="MBU2692592.1"/>
    </source>
</evidence>
<organism evidence="2 3">
    <name type="scientific">Eiseniibacteriota bacterium</name>
    <dbReference type="NCBI Taxonomy" id="2212470"/>
    <lineage>
        <taxon>Bacteria</taxon>
        <taxon>Candidatus Eiseniibacteriota</taxon>
    </lineage>
</organism>
<evidence type="ECO:0000313" key="3">
    <source>
        <dbReference type="Proteomes" id="UP000777784"/>
    </source>
</evidence>
<name>A0A948S0I1_UNCEI</name>
<gene>
    <name evidence="2" type="ORF">KJ970_16885</name>
</gene>
<reference evidence="2" key="1">
    <citation type="submission" date="2021-05" db="EMBL/GenBank/DDBJ databases">
        <title>Energy efficiency and biological interactions define the core microbiome of deep oligotrophic groundwater.</title>
        <authorList>
            <person name="Mehrshad M."/>
            <person name="Lopez-Fernandez M."/>
            <person name="Bell E."/>
            <person name="Bernier-Latmani R."/>
            <person name="Bertilsson S."/>
            <person name="Dopson M."/>
        </authorList>
    </citation>
    <scope>NUCLEOTIDE SEQUENCE</scope>
    <source>
        <strain evidence="2">Modern_marine.mb.64</strain>
    </source>
</reference>
<keyword evidence="1" id="KW-0732">Signal</keyword>
<feature type="signal peptide" evidence="1">
    <location>
        <begin position="1"/>
        <end position="32"/>
    </location>
</feature>
<sequence length="231" mass="26381">MQFRNRFRTRISCSPLLQALAVLFLAGWPAQADMREPLPDPADYGDEWFDNQVPEATMGIAKARGMSPRTDDPEWESVITGKREVAVHDREFNGGSTSPVALARRILELMEVDSRDGLRDLAIDRYEFGTLFWPEFPASRPITNWKPDEAWFFHAGKVESGISEGLDYRGVKLILDRVTCEGGHAPYTNFDLYHGIRIYAHNEKTGESVKLDFVKTFACRLGKWKVFIYDD</sequence>